<keyword evidence="2" id="KW-0449">Lipoprotein</keyword>
<keyword evidence="2" id="KW-0472">Membrane</keyword>
<dbReference type="InterPro" id="IPR003423">
    <property type="entry name" value="OMP_efflux"/>
</dbReference>
<evidence type="ECO:0000256" key="2">
    <source>
        <dbReference type="RuleBase" id="RU362097"/>
    </source>
</evidence>
<dbReference type="Proteomes" id="UP000283469">
    <property type="component" value="Unassembled WGS sequence"/>
</dbReference>
<evidence type="ECO:0000313" key="3">
    <source>
        <dbReference type="EMBL" id="RJG53132.1"/>
    </source>
</evidence>
<dbReference type="PROSITE" id="PS51257">
    <property type="entry name" value="PROKAR_LIPOPROTEIN"/>
    <property type="match status" value="1"/>
</dbReference>
<dbReference type="NCBIfam" id="TIGR01845">
    <property type="entry name" value="outer_NodT"/>
    <property type="match status" value="1"/>
</dbReference>
<name>A0A418YP73_9SPHN</name>
<dbReference type="GO" id="GO:0015562">
    <property type="term" value="F:efflux transmembrane transporter activity"/>
    <property type="evidence" value="ECO:0007669"/>
    <property type="project" value="InterPro"/>
</dbReference>
<keyword evidence="2" id="KW-0812">Transmembrane</keyword>
<evidence type="ECO:0000256" key="1">
    <source>
        <dbReference type="ARBA" id="ARBA00007613"/>
    </source>
</evidence>
<keyword evidence="2" id="KW-1134">Transmembrane beta strand</keyword>
<proteinExistence type="inferred from homology"/>
<comment type="similarity">
    <text evidence="1 2">Belongs to the outer membrane factor (OMF) (TC 1.B.17) family.</text>
</comment>
<dbReference type="Gene3D" id="2.20.200.10">
    <property type="entry name" value="Outer membrane efflux proteins (OEP)"/>
    <property type="match status" value="1"/>
</dbReference>
<sequence length="468" mass="49294">MRALVFVPPLLLLPTLGGCMMGPNYKDAPPPPASMGNSFVRTDQVSMPATQQLTPWWRELNDPLLDQLIGRALSSNPAIDIAEARVRQARAQLRSSRAALAPVVGTGAGAGNIQASRLVTGGEAKSSSLFLAGFDALWEIDLFGGARRNIEATRAQFDAAQADAENTRLSLTAEIARQYLALRASRQRLDLARRLLANQQKIANLTAQLEGAGKLSRIERDQADRTVEVRRQAIAALEADRNDRKDAIAVLLGEAPGELDAMLDGTGPVPLPPAAVPVGDPTAMLARRPDIRAAEQHLHAANAGIGVAEAARMPKVSLAGVVGLGSAMKGDIASADNLWSLAGPTIQWNLADFGRGRAGVLQAVAGRDEAAAAYRAAVLVALQDAESSLNRFGEARKAFAMQTRNSLLADHSAGLAQQSWRAGRSSALAALAAENDQLAAADLQIQARMALTTQFVALQKALAMGVSG</sequence>
<dbReference type="GO" id="GO:0005886">
    <property type="term" value="C:plasma membrane"/>
    <property type="evidence" value="ECO:0007669"/>
    <property type="project" value="UniProtKB-SubCell"/>
</dbReference>
<comment type="caution">
    <text evidence="3">The sequence shown here is derived from an EMBL/GenBank/DDBJ whole genome shotgun (WGS) entry which is preliminary data.</text>
</comment>
<dbReference type="EMBL" id="QVRA01000018">
    <property type="protein sequence ID" value="RJG53132.1"/>
    <property type="molecule type" value="Genomic_DNA"/>
</dbReference>
<keyword evidence="2" id="KW-0564">Palmitate</keyword>
<dbReference type="SUPFAM" id="SSF56954">
    <property type="entry name" value="Outer membrane efflux proteins (OEP)"/>
    <property type="match status" value="1"/>
</dbReference>
<protein>
    <submittedName>
        <fullName evidence="3">Efflux transporter outer membrane subunit</fullName>
    </submittedName>
</protein>
<dbReference type="Pfam" id="PF02321">
    <property type="entry name" value="OEP"/>
    <property type="match status" value="2"/>
</dbReference>
<comment type="subcellular location">
    <subcellularLocation>
        <location evidence="2">Cell membrane</location>
        <topology evidence="2">Lipid-anchor</topology>
    </subcellularLocation>
</comment>
<dbReference type="PANTHER" id="PTHR30203">
    <property type="entry name" value="OUTER MEMBRANE CATION EFFLUX PROTEIN"/>
    <property type="match status" value="1"/>
</dbReference>
<dbReference type="RefSeq" id="WP_119748547.1">
    <property type="nucleotide sequence ID" value="NZ_QVRA01000018.1"/>
</dbReference>
<dbReference type="Gene3D" id="1.20.1600.10">
    <property type="entry name" value="Outer membrane efflux proteins (OEP)"/>
    <property type="match status" value="1"/>
</dbReference>
<gene>
    <name evidence="3" type="ORF">D0Z70_17005</name>
</gene>
<accession>A0A418YP73</accession>
<dbReference type="PANTHER" id="PTHR30203:SF25">
    <property type="entry name" value="OUTER MEMBRANE PROTEIN-RELATED"/>
    <property type="match status" value="1"/>
</dbReference>
<keyword evidence="4" id="KW-1185">Reference proteome</keyword>
<reference evidence="3 4" key="1">
    <citation type="submission" date="2018-08" db="EMBL/GenBank/DDBJ databases">
        <title>Sphingobium sp. EO9.</title>
        <authorList>
            <person name="Park Y."/>
            <person name="Kim K.H."/>
            <person name="Jeon C.O."/>
        </authorList>
    </citation>
    <scope>NUCLEOTIDE SEQUENCE [LARGE SCALE GENOMIC DNA]</scope>
    <source>
        <strain evidence="3 4">EO9</strain>
    </source>
</reference>
<dbReference type="OrthoDB" id="7181739at2"/>
<dbReference type="InterPro" id="IPR010131">
    <property type="entry name" value="MdtP/NodT-like"/>
</dbReference>
<dbReference type="AlphaFoldDB" id="A0A418YP73"/>
<evidence type="ECO:0000313" key="4">
    <source>
        <dbReference type="Proteomes" id="UP000283469"/>
    </source>
</evidence>
<organism evidence="3 4">
    <name type="scientific">Sphingobium terrigena</name>
    <dbReference type="NCBI Taxonomy" id="2304063"/>
    <lineage>
        <taxon>Bacteria</taxon>
        <taxon>Pseudomonadati</taxon>
        <taxon>Pseudomonadota</taxon>
        <taxon>Alphaproteobacteria</taxon>
        <taxon>Sphingomonadales</taxon>
        <taxon>Sphingomonadaceae</taxon>
        <taxon>Sphingobium</taxon>
    </lineage>
</organism>